<reference evidence="1" key="1">
    <citation type="submission" date="2020-06" db="EMBL/GenBank/DDBJ databases">
        <authorList>
            <person name="Li T."/>
            <person name="Hu X."/>
            <person name="Zhang T."/>
            <person name="Song X."/>
            <person name="Zhang H."/>
            <person name="Dai N."/>
            <person name="Sheng W."/>
            <person name="Hou X."/>
            <person name="Wei L."/>
        </authorList>
    </citation>
    <scope>NUCLEOTIDE SEQUENCE</scope>
    <source>
        <strain evidence="1">KEN1</strain>
        <tissue evidence="1">Leaf</tissue>
    </source>
</reference>
<dbReference type="EMBL" id="JACGWN010000007">
    <property type="protein sequence ID" value="KAL0445244.1"/>
    <property type="molecule type" value="Genomic_DNA"/>
</dbReference>
<organism evidence="1">
    <name type="scientific">Sesamum latifolium</name>
    <dbReference type="NCBI Taxonomy" id="2727402"/>
    <lineage>
        <taxon>Eukaryota</taxon>
        <taxon>Viridiplantae</taxon>
        <taxon>Streptophyta</taxon>
        <taxon>Embryophyta</taxon>
        <taxon>Tracheophyta</taxon>
        <taxon>Spermatophyta</taxon>
        <taxon>Magnoliopsida</taxon>
        <taxon>eudicotyledons</taxon>
        <taxon>Gunneridae</taxon>
        <taxon>Pentapetalae</taxon>
        <taxon>asterids</taxon>
        <taxon>lamiids</taxon>
        <taxon>Lamiales</taxon>
        <taxon>Pedaliaceae</taxon>
        <taxon>Sesamum</taxon>
    </lineage>
</organism>
<protein>
    <submittedName>
        <fullName evidence="1">Secreted RxLR effector protein</fullName>
    </submittedName>
</protein>
<dbReference type="PANTHER" id="PTHR11439">
    <property type="entry name" value="GAG-POL-RELATED RETROTRANSPOSON"/>
    <property type="match status" value="1"/>
</dbReference>
<sequence length="112" mass="12833">MLQPRKHSICYLVHQARCRLCFERDEQLSGMRWEAHWSAVKTILKYLKRTKDIFLIYGGGELILEGYSDASFQSDDDAKSQSGFVFKLNGGVVAWKSSKQATTMDSTTKVEY</sequence>
<dbReference type="AlphaFoldDB" id="A0AAW2WWE7"/>
<dbReference type="PANTHER" id="PTHR11439:SF496">
    <property type="entry name" value="RNA-DIRECTED DNA POLYMERASE"/>
    <property type="match status" value="1"/>
</dbReference>
<comment type="caution">
    <text evidence="1">The sequence shown here is derived from an EMBL/GenBank/DDBJ whole genome shotgun (WGS) entry which is preliminary data.</text>
</comment>
<accession>A0AAW2WWE7</accession>
<reference evidence="1" key="2">
    <citation type="journal article" date="2024" name="Plant">
        <title>Genomic evolution and insights into agronomic trait innovations of Sesamum species.</title>
        <authorList>
            <person name="Miao H."/>
            <person name="Wang L."/>
            <person name="Qu L."/>
            <person name="Liu H."/>
            <person name="Sun Y."/>
            <person name="Le M."/>
            <person name="Wang Q."/>
            <person name="Wei S."/>
            <person name="Zheng Y."/>
            <person name="Lin W."/>
            <person name="Duan Y."/>
            <person name="Cao H."/>
            <person name="Xiong S."/>
            <person name="Wang X."/>
            <person name="Wei L."/>
            <person name="Li C."/>
            <person name="Ma Q."/>
            <person name="Ju M."/>
            <person name="Zhao R."/>
            <person name="Li G."/>
            <person name="Mu C."/>
            <person name="Tian Q."/>
            <person name="Mei H."/>
            <person name="Zhang T."/>
            <person name="Gao T."/>
            <person name="Zhang H."/>
        </authorList>
    </citation>
    <scope>NUCLEOTIDE SEQUENCE</scope>
    <source>
        <strain evidence="1">KEN1</strain>
    </source>
</reference>
<name>A0AAW2WWE7_9LAMI</name>
<gene>
    <name evidence="1" type="ORF">Slati_2247100</name>
</gene>
<evidence type="ECO:0000313" key="1">
    <source>
        <dbReference type="EMBL" id="KAL0445244.1"/>
    </source>
</evidence>
<proteinExistence type="predicted"/>